<proteinExistence type="predicted"/>
<evidence type="ECO:0000313" key="4">
    <source>
        <dbReference type="EMBL" id="CAH2225819.1"/>
    </source>
</evidence>
<dbReference type="CDD" id="cd18463">
    <property type="entry name" value="BACK_KLHL24"/>
    <property type="match status" value="1"/>
</dbReference>
<keyword evidence="5" id="KW-1185">Reference proteome</keyword>
<evidence type="ECO:0000259" key="3">
    <source>
        <dbReference type="PROSITE" id="PS50097"/>
    </source>
</evidence>
<dbReference type="Gene3D" id="1.25.40.420">
    <property type="match status" value="1"/>
</dbReference>
<dbReference type="GO" id="GO:0006511">
    <property type="term" value="P:ubiquitin-dependent protein catabolic process"/>
    <property type="evidence" value="ECO:0007669"/>
    <property type="project" value="TreeGrafter"/>
</dbReference>
<dbReference type="Gene3D" id="3.30.710.10">
    <property type="entry name" value="Potassium Channel Kv1.1, Chain A"/>
    <property type="match status" value="1"/>
</dbReference>
<dbReference type="SMART" id="SM00612">
    <property type="entry name" value="Kelch"/>
    <property type="match status" value="6"/>
</dbReference>
<dbReference type="PROSITE" id="PS50097">
    <property type="entry name" value="BTB"/>
    <property type="match status" value="1"/>
</dbReference>
<dbReference type="SUPFAM" id="SSF117281">
    <property type="entry name" value="Kelch motif"/>
    <property type="match status" value="1"/>
</dbReference>
<dbReference type="PIRSF" id="PIRSF037037">
    <property type="entry name" value="Kelch-like_protein_gigaxonin"/>
    <property type="match status" value="1"/>
</dbReference>
<dbReference type="InterPro" id="IPR006652">
    <property type="entry name" value="Kelch_1"/>
</dbReference>
<evidence type="ECO:0000313" key="5">
    <source>
        <dbReference type="Proteomes" id="UP001295444"/>
    </source>
</evidence>
<evidence type="ECO:0000256" key="2">
    <source>
        <dbReference type="ARBA" id="ARBA00022737"/>
    </source>
</evidence>
<evidence type="ECO:0000256" key="1">
    <source>
        <dbReference type="ARBA" id="ARBA00022441"/>
    </source>
</evidence>
<dbReference type="InterPro" id="IPR017096">
    <property type="entry name" value="BTB-kelch_protein"/>
</dbReference>
<dbReference type="GO" id="GO:0031463">
    <property type="term" value="C:Cul3-RING ubiquitin ligase complex"/>
    <property type="evidence" value="ECO:0007669"/>
    <property type="project" value="TreeGrafter"/>
</dbReference>
<dbReference type="SUPFAM" id="SSF54695">
    <property type="entry name" value="POZ domain"/>
    <property type="match status" value="1"/>
</dbReference>
<dbReference type="InterPro" id="IPR011705">
    <property type="entry name" value="BACK"/>
</dbReference>
<dbReference type="GO" id="GO:0005737">
    <property type="term" value="C:cytoplasm"/>
    <property type="evidence" value="ECO:0007669"/>
    <property type="project" value="TreeGrafter"/>
</dbReference>
<dbReference type="InterPro" id="IPR015915">
    <property type="entry name" value="Kelch-typ_b-propeller"/>
</dbReference>
<dbReference type="AlphaFoldDB" id="A0AAD1VPM2"/>
<organism evidence="4 5">
    <name type="scientific">Pelobates cultripes</name>
    <name type="common">Western spadefoot toad</name>
    <dbReference type="NCBI Taxonomy" id="61616"/>
    <lineage>
        <taxon>Eukaryota</taxon>
        <taxon>Metazoa</taxon>
        <taxon>Chordata</taxon>
        <taxon>Craniata</taxon>
        <taxon>Vertebrata</taxon>
        <taxon>Euteleostomi</taxon>
        <taxon>Amphibia</taxon>
        <taxon>Batrachia</taxon>
        <taxon>Anura</taxon>
        <taxon>Pelobatoidea</taxon>
        <taxon>Pelobatidae</taxon>
        <taxon>Pelobates</taxon>
    </lineage>
</organism>
<dbReference type="PANTHER" id="PTHR24412:SF187">
    <property type="entry name" value="KELCH-LIKE PROTEIN 35"/>
    <property type="match status" value="1"/>
</dbReference>
<dbReference type="Gene3D" id="2.120.10.80">
    <property type="entry name" value="Kelch-type beta propeller"/>
    <property type="match status" value="1"/>
</dbReference>
<protein>
    <submittedName>
        <fullName evidence="4">Kelch 35</fullName>
    </submittedName>
</protein>
<dbReference type="SMART" id="SM00225">
    <property type="entry name" value="BTB"/>
    <property type="match status" value="1"/>
</dbReference>
<dbReference type="PANTHER" id="PTHR24412">
    <property type="entry name" value="KELCH PROTEIN"/>
    <property type="match status" value="1"/>
</dbReference>
<dbReference type="Pfam" id="PF00651">
    <property type="entry name" value="BTB"/>
    <property type="match status" value="1"/>
</dbReference>
<accession>A0AAD1VPM2</accession>
<dbReference type="InterPro" id="IPR011333">
    <property type="entry name" value="SKP1/BTB/POZ_sf"/>
</dbReference>
<reference evidence="4" key="1">
    <citation type="submission" date="2022-03" db="EMBL/GenBank/DDBJ databases">
        <authorList>
            <person name="Alioto T."/>
            <person name="Alioto T."/>
            <person name="Gomez Garrido J."/>
        </authorList>
    </citation>
    <scope>NUCLEOTIDE SEQUENCE</scope>
</reference>
<dbReference type="InterPro" id="IPR030601">
    <property type="entry name" value="KLHL35_BTB_POZ_dom"/>
</dbReference>
<dbReference type="InterPro" id="IPR000210">
    <property type="entry name" value="BTB/POZ_dom"/>
</dbReference>
<feature type="domain" description="BTB" evidence="3">
    <location>
        <begin position="89"/>
        <end position="156"/>
    </location>
</feature>
<dbReference type="Pfam" id="PF24681">
    <property type="entry name" value="Kelch_KLHDC2_KLHL20_DRC7"/>
    <property type="match status" value="1"/>
</dbReference>
<sequence length="620" mass="69489">MSPAHAIHQAARFASWSARSAGDWELQAHHSRMHQPFKEEFSYGSSYLENSIQEHRGDKLQIRMFCGSCDSDSDMLQNLNIYRKSGVFTDVILHIDGHDFPCHRVILSANSSYFRAMFGGSHKESSLNVVPVQKISASIMSLLLDYMYGGSLTIEEDNVEGILQASDMLHIYRLRDACVKFLENQLHPCNCVGIMKFADSFSIASLSEKSKKLMLEGFSEVSCHEEFLELNQEELIEYLTNEQLVVTKEEVVFEAVMRWVNRNRSGRKKALKSLLEHVKLPLLNPVYFMEKVETDKTIQESVDCFPLLYEARMHYILGNVVNSPRTRPRRSTDISEAIVIIGGCDKKGLLKLPYTESYHPNSRQWTSLPSLPGYTKSEFAACVLKNNIYISGGHINSDEVWLLNTQLSVWVKVAPLNKGRWRHKMVTLKGEIYAVGGFDGTQRLSTVERYNSFNNSWTMVSPLSEAVSSAAVVSCLNKLYVISGAVDDSANTNKVQCYDPEDNKWAYMAPSPLCQRCINAVELDGIIYVVGGMQNTIFSYNPVNDTWGNATNLPGPLESCGLTVCGGNIHILGGSDENGEGTDKAFVFDPKTGEIHIELPLRRCISYHGCVTILHNAGAW</sequence>
<dbReference type="SMART" id="SM00875">
    <property type="entry name" value="BACK"/>
    <property type="match status" value="1"/>
</dbReference>
<name>A0AAD1VPM2_PELCU</name>
<dbReference type="CDD" id="cd18265">
    <property type="entry name" value="BTB_POZ_KLHL35"/>
    <property type="match status" value="1"/>
</dbReference>
<dbReference type="InterPro" id="IPR047071">
    <property type="entry name" value="KLHL24_BACK"/>
</dbReference>
<gene>
    <name evidence="4" type="ORF">PECUL_23A054228</name>
</gene>
<dbReference type="Pfam" id="PF07707">
    <property type="entry name" value="BACK"/>
    <property type="match status" value="1"/>
</dbReference>
<dbReference type="EMBL" id="OW240912">
    <property type="protein sequence ID" value="CAH2225819.1"/>
    <property type="molecule type" value="Genomic_DNA"/>
</dbReference>
<dbReference type="Proteomes" id="UP001295444">
    <property type="component" value="Chromosome 01"/>
</dbReference>
<dbReference type="FunFam" id="1.25.40.420:FF:000001">
    <property type="entry name" value="Kelch-like family member 12"/>
    <property type="match status" value="1"/>
</dbReference>
<keyword evidence="2" id="KW-0677">Repeat</keyword>
<keyword evidence="1" id="KW-0880">Kelch repeat</keyword>